<reference evidence="2" key="1">
    <citation type="journal article" date="2019" name="Int. J. Syst. Evol. Microbiol.">
        <title>The Global Catalogue of Microorganisms (GCM) 10K type strain sequencing project: providing services to taxonomists for standard genome sequencing and annotation.</title>
        <authorList>
            <consortium name="The Broad Institute Genomics Platform"/>
            <consortium name="The Broad Institute Genome Sequencing Center for Infectious Disease"/>
            <person name="Wu L."/>
            <person name="Ma J."/>
        </authorList>
    </citation>
    <scope>NUCLEOTIDE SEQUENCE [LARGE SCALE GENOMIC DNA]</scope>
    <source>
        <strain evidence="2">NBRC 111368</strain>
    </source>
</reference>
<dbReference type="SUPFAM" id="SSF55166">
    <property type="entry name" value="Hedgehog/DD-peptidase"/>
    <property type="match status" value="1"/>
</dbReference>
<organism evidence="1 2">
    <name type="scientific">Sulfitobacter profundi</name>
    <dbReference type="NCBI Taxonomy" id="2679961"/>
    <lineage>
        <taxon>Bacteria</taxon>
        <taxon>Pseudomonadati</taxon>
        <taxon>Pseudomonadota</taxon>
        <taxon>Alphaproteobacteria</taxon>
        <taxon>Rhodobacterales</taxon>
        <taxon>Roseobacteraceae</taxon>
        <taxon>Sulfitobacter</taxon>
    </lineage>
</organism>
<comment type="caution">
    <text evidence="1">The sequence shown here is derived from an EMBL/GenBank/DDBJ whole genome shotgun (WGS) entry which is preliminary data.</text>
</comment>
<proteinExistence type="predicted"/>
<sequence>MTLAAADRVPARVAPGRAPMTPERRAIAAAQAALIQSGYEPGPVDGYWGPQSDFAYSDWRAANSLGPALPDRRAEVNFGTEAQMVDIYGAPGNPRCTAGRVTVPWKMVLAWAPRQEISEIRCHELIAPAKQRVFEHVADIYTPAQIIDLGLHLFGGCYNLRRKRGGAAWSMHAWGVADDFDPARNRLSWKSDRARLARPDAAGWWQAWEDEGFLSLGRAKNYDWMHVQAPGLRG</sequence>
<evidence type="ECO:0008006" key="3">
    <source>
        <dbReference type="Google" id="ProtNLM"/>
    </source>
</evidence>
<name>A0ABW1YUL5_9RHOB</name>
<dbReference type="RefSeq" id="WP_386280376.1">
    <property type="nucleotide sequence ID" value="NZ_JBHSWA010000001.1"/>
</dbReference>
<gene>
    <name evidence="1" type="ORF">ACFQAU_02750</name>
</gene>
<protein>
    <recommendedName>
        <fullName evidence="3">Peptidase M15C domain-containing protein</fullName>
    </recommendedName>
</protein>
<dbReference type="EMBL" id="JBHSWA010000001">
    <property type="protein sequence ID" value="MFC6640804.1"/>
    <property type="molecule type" value="Genomic_DNA"/>
</dbReference>
<evidence type="ECO:0000313" key="1">
    <source>
        <dbReference type="EMBL" id="MFC6640804.1"/>
    </source>
</evidence>
<dbReference type="Proteomes" id="UP001596403">
    <property type="component" value="Unassembled WGS sequence"/>
</dbReference>
<accession>A0ABW1YUL5</accession>
<keyword evidence="2" id="KW-1185">Reference proteome</keyword>
<evidence type="ECO:0000313" key="2">
    <source>
        <dbReference type="Proteomes" id="UP001596403"/>
    </source>
</evidence>
<dbReference type="InterPro" id="IPR009045">
    <property type="entry name" value="Zn_M74/Hedgehog-like"/>
</dbReference>